<evidence type="ECO:0000256" key="4">
    <source>
        <dbReference type="ARBA" id="ARBA00022679"/>
    </source>
</evidence>
<dbReference type="CDD" id="cd00082">
    <property type="entry name" value="HisKA"/>
    <property type="match status" value="1"/>
</dbReference>
<reference evidence="9 11" key="2">
    <citation type="submission" date="2018-08" db="EMBL/GenBank/DDBJ databases">
        <title>Genomic Encyclopedia of Archaeal and Bacterial Type Strains, Phase II (KMG-II): from individual species to whole genera.</title>
        <authorList>
            <person name="Goeker M."/>
        </authorList>
    </citation>
    <scope>NUCLEOTIDE SEQUENCE [LARGE SCALE GENOMIC DNA]</scope>
    <source>
        <strain evidence="9 11">DSM 2261</strain>
    </source>
</reference>
<evidence type="ECO:0000256" key="1">
    <source>
        <dbReference type="ARBA" id="ARBA00000085"/>
    </source>
</evidence>
<evidence type="ECO:0000313" key="11">
    <source>
        <dbReference type="Proteomes" id="UP000256345"/>
    </source>
</evidence>
<dbReference type="Gene3D" id="1.10.287.130">
    <property type="match status" value="1"/>
</dbReference>
<dbReference type="InterPro" id="IPR003661">
    <property type="entry name" value="HisK_dim/P_dom"/>
</dbReference>
<dbReference type="InterPro" id="IPR003594">
    <property type="entry name" value="HATPase_dom"/>
</dbReference>
<dbReference type="GO" id="GO:0000155">
    <property type="term" value="F:phosphorelay sensor kinase activity"/>
    <property type="evidence" value="ECO:0007669"/>
    <property type="project" value="InterPro"/>
</dbReference>
<protein>
    <recommendedName>
        <fullName evidence="2">histidine kinase</fullName>
        <ecNumber evidence="2">2.7.13.3</ecNumber>
    </recommendedName>
</protein>
<dbReference type="EC" id="2.7.13.3" evidence="2"/>
<dbReference type="PRINTS" id="PR00344">
    <property type="entry name" value="BCTRLSENSOR"/>
</dbReference>
<dbReference type="SUPFAM" id="SSF55874">
    <property type="entry name" value="ATPase domain of HSP90 chaperone/DNA topoisomerase II/histidine kinase"/>
    <property type="match status" value="1"/>
</dbReference>
<keyword evidence="4" id="KW-0808">Transferase</keyword>
<dbReference type="Gene3D" id="3.30.565.10">
    <property type="entry name" value="Histidine kinase-like ATPase, C-terminal domain"/>
    <property type="match status" value="1"/>
</dbReference>
<keyword evidence="5 9" id="KW-0418">Kinase</keyword>
<reference evidence="8 10" key="1">
    <citation type="submission" date="2015-05" db="EMBL/GenBank/DDBJ databases">
        <title>Genome assembly of Archangium gephyra DSM 2261.</title>
        <authorList>
            <person name="Sharma G."/>
            <person name="Subramanian S."/>
        </authorList>
    </citation>
    <scope>NUCLEOTIDE SEQUENCE [LARGE SCALE GENOMIC DNA]</scope>
    <source>
        <strain evidence="8 10">DSM 2261</strain>
    </source>
</reference>
<dbReference type="Pfam" id="PF02518">
    <property type="entry name" value="HATPase_c"/>
    <property type="match status" value="1"/>
</dbReference>
<evidence type="ECO:0000259" key="7">
    <source>
        <dbReference type="PROSITE" id="PS50109"/>
    </source>
</evidence>
<evidence type="ECO:0000313" key="9">
    <source>
        <dbReference type="EMBL" id="REG34266.1"/>
    </source>
</evidence>
<dbReference type="KEGG" id="age:AA314_03076"/>
<dbReference type="SUPFAM" id="SSF47384">
    <property type="entry name" value="Homodimeric domain of signal transducing histidine kinase"/>
    <property type="match status" value="1"/>
</dbReference>
<dbReference type="InterPro" id="IPR036097">
    <property type="entry name" value="HisK_dim/P_sf"/>
</dbReference>
<keyword evidence="6" id="KW-0175">Coiled coil</keyword>
<keyword evidence="3" id="KW-0597">Phosphoprotein</keyword>
<comment type="catalytic activity">
    <reaction evidence="1">
        <text>ATP + protein L-histidine = ADP + protein N-phospho-L-histidine.</text>
        <dbReference type="EC" id="2.7.13.3"/>
    </reaction>
</comment>
<gene>
    <name evidence="8" type="ORF">AA314_03076</name>
    <name evidence="9" type="ORF">ATI61_103159</name>
</gene>
<dbReference type="CDD" id="cd16922">
    <property type="entry name" value="HATPase_EvgS-ArcB-TorS-like"/>
    <property type="match status" value="1"/>
</dbReference>
<evidence type="ECO:0000256" key="3">
    <source>
        <dbReference type="ARBA" id="ARBA00022553"/>
    </source>
</evidence>
<dbReference type="PROSITE" id="PS50109">
    <property type="entry name" value="HIS_KIN"/>
    <property type="match status" value="1"/>
</dbReference>
<dbReference type="Proteomes" id="UP000035579">
    <property type="component" value="Chromosome"/>
</dbReference>
<dbReference type="FunFam" id="3.30.565.10:FF:000010">
    <property type="entry name" value="Sensor histidine kinase RcsC"/>
    <property type="match status" value="1"/>
</dbReference>
<dbReference type="RefSeq" id="WP_245682473.1">
    <property type="nucleotide sequence ID" value="NZ_CP011509.1"/>
</dbReference>
<feature type="coiled-coil region" evidence="6">
    <location>
        <begin position="168"/>
        <end position="206"/>
    </location>
</feature>
<dbReference type="EMBL" id="QUMU01000003">
    <property type="protein sequence ID" value="REG34266.1"/>
    <property type="molecule type" value="Genomic_DNA"/>
</dbReference>
<evidence type="ECO:0000256" key="6">
    <source>
        <dbReference type="SAM" id="Coils"/>
    </source>
</evidence>
<dbReference type="InterPro" id="IPR004358">
    <property type="entry name" value="Sig_transdc_His_kin-like_C"/>
</dbReference>
<dbReference type="InterPro" id="IPR005467">
    <property type="entry name" value="His_kinase_dom"/>
</dbReference>
<dbReference type="InterPro" id="IPR036890">
    <property type="entry name" value="HATPase_C_sf"/>
</dbReference>
<sequence length="439" mass="47660">MPSTAALPSPSAPGPEARLAFAELLLGCEDARICAEAAVAWLVHHAQVRQVLCLAPDESDSHCLVPIAWHGLPAPEGFSLALHDSKHPLVEALQWSEPRWFHPGQLPAELPLSSQGLFTLSLGRSIAGTSAPGLLLVAAPEPVLSADAPWLAGHLGVHLTRLYKGRQLARLEEASSELAARVNAATEELATQNELLRRQAIQLEQASAAKSQFLANMSHELRTPLNAILGYTNMLLQGVNGELAVPQRRSLTRIDSNGRHLLEIINEILDITRIEAGRMPLHLSEFRLPELIQEVMAELDPIIARSKLAVSAALDPNLPPVYSDRQKVKQIVVNLLSNALKFTHEGSVKVLASYEVATATLHIAVEDTGIGIDPIHQEKIWEDFQQVDSSPTRAYGGTGLGLSICRRLAAMLDGRISLKSAVAQGSTFTLHLPRRTRRT</sequence>
<evidence type="ECO:0000256" key="5">
    <source>
        <dbReference type="ARBA" id="ARBA00022777"/>
    </source>
</evidence>
<keyword evidence="11" id="KW-1185">Reference proteome</keyword>
<dbReference type="AlphaFoldDB" id="A0AAC8Q5H6"/>
<proteinExistence type="predicted"/>
<evidence type="ECO:0000313" key="10">
    <source>
        <dbReference type="Proteomes" id="UP000035579"/>
    </source>
</evidence>
<dbReference type="SMART" id="SM00387">
    <property type="entry name" value="HATPase_c"/>
    <property type="match status" value="1"/>
</dbReference>
<dbReference type="EMBL" id="CP011509">
    <property type="protein sequence ID" value="AKJ01450.1"/>
    <property type="molecule type" value="Genomic_DNA"/>
</dbReference>
<organism evidence="8 10">
    <name type="scientific">Archangium gephyra</name>
    <dbReference type="NCBI Taxonomy" id="48"/>
    <lineage>
        <taxon>Bacteria</taxon>
        <taxon>Pseudomonadati</taxon>
        <taxon>Myxococcota</taxon>
        <taxon>Myxococcia</taxon>
        <taxon>Myxococcales</taxon>
        <taxon>Cystobacterineae</taxon>
        <taxon>Archangiaceae</taxon>
        <taxon>Archangium</taxon>
    </lineage>
</organism>
<dbReference type="Pfam" id="PF00512">
    <property type="entry name" value="HisKA"/>
    <property type="match status" value="1"/>
</dbReference>
<dbReference type="PANTHER" id="PTHR43047">
    <property type="entry name" value="TWO-COMPONENT HISTIDINE PROTEIN KINASE"/>
    <property type="match status" value="1"/>
</dbReference>
<name>A0AAC8Q5H6_9BACT</name>
<dbReference type="Proteomes" id="UP000256345">
    <property type="component" value="Unassembled WGS sequence"/>
</dbReference>
<evidence type="ECO:0000256" key="2">
    <source>
        <dbReference type="ARBA" id="ARBA00012438"/>
    </source>
</evidence>
<accession>A0AAC8Q5H6</accession>
<feature type="domain" description="Histidine kinase" evidence="7">
    <location>
        <begin position="216"/>
        <end position="436"/>
    </location>
</feature>
<dbReference type="SMART" id="SM00388">
    <property type="entry name" value="HisKA"/>
    <property type="match status" value="1"/>
</dbReference>
<evidence type="ECO:0000313" key="8">
    <source>
        <dbReference type="EMBL" id="AKJ01450.1"/>
    </source>
</evidence>